<evidence type="ECO:0000313" key="3">
    <source>
        <dbReference type="Proteomes" id="UP000015104"/>
    </source>
</evidence>
<dbReference type="EMBL" id="CAEY01001585">
    <property type="status" value="NOT_ANNOTATED_CDS"/>
    <property type="molecule type" value="Genomic_DNA"/>
</dbReference>
<protein>
    <submittedName>
        <fullName evidence="2">Uncharacterized protein</fullName>
    </submittedName>
</protein>
<dbReference type="AlphaFoldDB" id="T1K542"/>
<keyword evidence="3" id="KW-1185">Reference proteome</keyword>
<evidence type="ECO:0000256" key="1">
    <source>
        <dbReference type="SAM" id="Phobius"/>
    </source>
</evidence>
<reference evidence="3" key="1">
    <citation type="submission" date="2011-08" db="EMBL/GenBank/DDBJ databases">
        <authorList>
            <person name="Rombauts S."/>
        </authorList>
    </citation>
    <scope>NUCLEOTIDE SEQUENCE</scope>
    <source>
        <strain evidence="3">London</strain>
    </source>
</reference>
<organism evidence="2 3">
    <name type="scientific">Tetranychus urticae</name>
    <name type="common">Two-spotted spider mite</name>
    <dbReference type="NCBI Taxonomy" id="32264"/>
    <lineage>
        <taxon>Eukaryota</taxon>
        <taxon>Metazoa</taxon>
        <taxon>Ecdysozoa</taxon>
        <taxon>Arthropoda</taxon>
        <taxon>Chelicerata</taxon>
        <taxon>Arachnida</taxon>
        <taxon>Acari</taxon>
        <taxon>Acariformes</taxon>
        <taxon>Trombidiformes</taxon>
        <taxon>Prostigmata</taxon>
        <taxon>Eleutherengona</taxon>
        <taxon>Raphignathae</taxon>
        <taxon>Tetranychoidea</taxon>
        <taxon>Tetranychidae</taxon>
        <taxon>Tetranychus</taxon>
    </lineage>
</organism>
<dbReference type="HOGENOM" id="CLU_2761039_0_0_1"/>
<sequence>MSNPSFFTESSLLNVSSAFLNGSESVRTMAIAPVGPPLLKTIHDYLITTLLVAVMFAMGCSITLEEYPLL</sequence>
<proteinExistence type="predicted"/>
<reference evidence="2" key="2">
    <citation type="submission" date="2015-06" db="UniProtKB">
        <authorList>
            <consortium name="EnsemblMetazoa"/>
        </authorList>
    </citation>
    <scope>IDENTIFICATION</scope>
</reference>
<keyword evidence="1" id="KW-1133">Transmembrane helix</keyword>
<dbReference type="EnsemblMetazoa" id="tetur05g04950.1">
    <property type="protein sequence ID" value="tetur05g04950.1"/>
    <property type="gene ID" value="tetur05g04950"/>
</dbReference>
<keyword evidence="1" id="KW-0812">Transmembrane</keyword>
<accession>T1K542</accession>
<evidence type="ECO:0000313" key="2">
    <source>
        <dbReference type="EnsemblMetazoa" id="tetur05g04950.1"/>
    </source>
</evidence>
<keyword evidence="1" id="KW-0472">Membrane</keyword>
<feature type="transmembrane region" description="Helical" evidence="1">
    <location>
        <begin position="45"/>
        <end position="64"/>
    </location>
</feature>
<name>T1K542_TETUR</name>
<dbReference type="Proteomes" id="UP000015104">
    <property type="component" value="Unassembled WGS sequence"/>
</dbReference>